<evidence type="ECO:0000256" key="2">
    <source>
        <dbReference type="ARBA" id="ARBA00010474"/>
    </source>
</evidence>
<keyword evidence="9" id="KW-0282">Flagellum</keyword>
<keyword evidence="9" id="KW-0969">Cilium</keyword>
<dbReference type="OrthoDB" id="5729023at2"/>
<dbReference type="PANTHER" id="PTHR36307:SF1">
    <property type="entry name" value="FLAGELLA BASAL BODY P-RING FORMATION PROTEIN FLGA"/>
    <property type="match status" value="1"/>
</dbReference>
<keyword evidence="4" id="KW-0732">Signal</keyword>
<evidence type="ECO:0000256" key="5">
    <source>
        <dbReference type="ARBA" id="ARBA00022764"/>
    </source>
</evidence>
<accession>A0A432YV09</accession>
<comment type="function">
    <text evidence="6 7">Involved in the assembly process of the P-ring formation. It may associate with FlgF on the rod constituting a structure essential for the P-ring assembly or may act as a modulator protein for the P-ring assembly.</text>
</comment>
<dbReference type="Pfam" id="PF17656">
    <property type="entry name" value="ChapFlgA_N"/>
    <property type="match status" value="1"/>
</dbReference>
<organism evidence="9 10">
    <name type="scientific">Idiomarina ramblicola</name>
    <dbReference type="NCBI Taxonomy" id="263724"/>
    <lineage>
        <taxon>Bacteria</taxon>
        <taxon>Pseudomonadati</taxon>
        <taxon>Pseudomonadota</taxon>
        <taxon>Gammaproteobacteria</taxon>
        <taxon>Alteromonadales</taxon>
        <taxon>Idiomarinaceae</taxon>
        <taxon>Idiomarina</taxon>
    </lineage>
</organism>
<dbReference type="NCBIfam" id="TIGR03170">
    <property type="entry name" value="flgA_cterm"/>
    <property type="match status" value="1"/>
</dbReference>
<keyword evidence="5 7" id="KW-0574">Periplasm</keyword>
<comment type="similarity">
    <text evidence="2 7">Belongs to the FlgA family.</text>
</comment>
<proteinExistence type="inferred from homology"/>
<dbReference type="Pfam" id="PF13144">
    <property type="entry name" value="ChapFlgA"/>
    <property type="match status" value="1"/>
</dbReference>
<evidence type="ECO:0000256" key="6">
    <source>
        <dbReference type="ARBA" id="ARBA00025643"/>
    </source>
</evidence>
<evidence type="ECO:0000259" key="8">
    <source>
        <dbReference type="SMART" id="SM00858"/>
    </source>
</evidence>
<comment type="caution">
    <text evidence="9">The sequence shown here is derived from an EMBL/GenBank/DDBJ whole genome shotgun (WGS) entry which is preliminary data.</text>
</comment>
<dbReference type="CDD" id="cd11614">
    <property type="entry name" value="SAF_CpaB_FlgA_like"/>
    <property type="match status" value="1"/>
</dbReference>
<sequence length="243" mass="26439">MIVRKSLLISSLFFVGVFFSSINVVNANSNKQDDSLRFNYKALQEMAHNYVEQRVSAPDNGRVEVVANNLDPRMAPKMCSQRPKVELATNATLDSYTTIEIECSAASGWRTYVPVRIYRYKNVVAAAGPMSPGQMIGESDLVFSEVDLNRVRSNVFTDMSVLVGARIKKRIAAGQAISASDTCLVCEGQSVTIVAQDKTLRITAAGRALADGLKGESVVVENERSNKSLQAVVTGLNEVTVNL</sequence>
<evidence type="ECO:0000313" key="10">
    <source>
        <dbReference type="Proteomes" id="UP000288058"/>
    </source>
</evidence>
<evidence type="ECO:0000256" key="4">
    <source>
        <dbReference type="ARBA" id="ARBA00022729"/>
    </source>
</evidence>
<evidence type="ECO:0000313" key="9">
    <source>
        <dbReference type="EMBL" id="RUO67147.1"/>
    </source>
</evidence>
<evidence type="ECO:0000256" key="7">
    <source>
        <dbReference type="RuleBase" id="RU362063"/>
    </source>
</evidence>
<dbReference type="InterPro" id="IPR039246">
    <property type="entry name" value="Flagellar_FlgA"/>
</dbReference>
<dbReference type="GO" id="GO:0042597">
    <property type="term" value="C:periplasmic space"/>
    <property type="evidence" value="ECO:0007669"/>
    <property type="project" value="UniProtKB-SubCell"/>
</dbReference>
<keyword evidence="7" id="KW-1005">Bacterial flagellum biogenesis</keyword>
<dbReference type="SMART" id="SM00858">
    <property type="entry name" value="SAF"/>
    <property type="match status" value="1"/>
</dbReference>
<name>A0A432YV09_9GAMM</name>
<protein>
    <recommendedName>
        <fullName evidence="3 7">Flagella basal body P-ring formation protein FlgA</fullName>
    </recommendedName>
</protein>
<comment type="subcellular location">
    <subcellularLocation>
        <location evidence="1 7">Periplasm</location>
    </subcellularLocation>
</comment>
<dbReference type="InterPro" id="IPR017585">
    <property type="entry name" value="SAF_FlgA"/>
</dbReference>
<feature type="domain" description="SAF" evidence="8">
    <location>
        <begin position="121"/>
        <end position="183"/>
    </location>
</feature>
<evidence type="ECO:0000256" key="1">
    <source>
        <dbReference type="ARBA" id="ARBA00004418"/>
    </source>
</evidence>
<dbReference type="InterPro" id="IPR041231">
    <property type="entry name" value="FlgA_N"/>
</dbReference>
<dbReference type="Gene3D" id="2.30.30.760">
    <property type="match status" value="1"/>
</dbReference>
<reference evidence="10" key="1">
    <citation type="journal article" date="2018" name="Front. Microbiol.">
        <title>Genome-Based Analysis Reveals the Taxonomy and Diversity of the Family Idiomarinaceae.</title>
        <authorList>
            <person name="Liu Y."/>
            <person name="Lai Q."/>
            <person name="Shao Z."/>
        </authorList>
    </citation>
    <scope>NUCLEOTIDE SEQUENCE [LARGE SCALE GENOMIC DNA]</scope>
    <source>
        <strain evidence="10">R22</strain>
    </source>
</reference>
<keyword evidence="9" id="KW-0966">Cell projection</keyword>
<dbReference type="InterPro" id="IPR013974">
    <property type="entry name" value="SAF"/>
</dbReference>
<dbReference type="RefSeq" id="WP_126782637.1">
    <property type="nucleotide sequence ID" value="NZ_PIQC01000007.1"/>
</dbReference>
<dbReference type="AlphaFoldDB" id="A0A432YV09"/>
<evidence type="ECO:0000256" key="3">
    <source>
        <dbReference type="ARBA" id="ARBA00014754"/>
    </source>
</evidence>
<gene>
    <name evidence="9" type="ORF">CWI78_09850</name>
</gene>
<dbReference type="Gene3D" id="3.90.1210.10">
    <property type="entry name" value="Antifreeze-like/N-acetylneuraminic acid synthase C-terminal domain"/>
    <property type="match status" value="1"/>
</dbReference>
<dbReference type="PANTHER" id="PTHR36307">
    <property type="entry name" value="FLAGELLA BASAL BODY P-RING FORMATION PROTEIN FLGA"/>
    <property type="match status" value="1"/>
</dbReference>
<dbReference type="EMBL" id="PIQC01000007">
    <property type="protein sequence ID" value="RUO67147.1"/>
    <property type="molecule type" value="Genomic_DNA"/>
</dbReference>
<keyword evidence="10" id="KW-1185">Reference proteome</keyword>
<dbReference type="GO" id="GO:0044780">
    <property type="term" value="P:bacterial-type flagellum assembly"/>
    <property type="evidence" value="ECO:0007669"/>
    <property type="project" value="InterPro"/>
</dbReference>
<dbReference type="Proteomes" id="UP000288058">
    <property type="component" value="Unassembled WGS sequence"/>
</dbReference>